<dbReference type="Proteomes" id="UP000241346">
    <property type="component" value="Unassembled WGS sequence"/>
</dbReference>
<dbReference type="RefSeq" id="WP_107298053.1">
    <property type="nucleotide sequence ID" value="NZ_PYMB01000003.1"/>
</dbReference>
<gene>
    <name evidence="2" type="ORF">C9J01_10255</name>
</gene>
<keyword evidence="1" id="KW-1133">Transmembrane helix</keyword>
<proteinExistence type="predicted"/>
<organism evidence="2 3">
    <name type="scientific">Photobacterium rosenbergii</name>
    <dbReference type="NCBI Taxonomy" id="294936"/>
    <lineage>
        <taxon>Bacteria</taxon>
        <taxon>Pseudomonadati</taxon>
        <taxon>Pseudomonadota</taxon>
        <taxon>Gammaproteobacteria</taxon>
        <taxon>Vibrionales</taxon>
        <taxon>Vibrionaceae</taxon>
        <taxon>Photobacterium</taxon>
    </lineage>
</organism>
<feature type="transmembrane region" description="Helical" evidence="1">
    <location>
        <begin position="79"/>
        <end position="96"/>
    </location>
</feature>
<evidence type="ECO:0000256" key="1">
    <source>
        <dbReference type="SAM" id="Phobius"/>
    </source>
</evidence>
<protein>
    <submittedName>
        <fullName evidence="2">Uncharacterized protein</fullName>
    </submittedName>
</protein>
<accession>A0A2T3NF60</accession>
<keyword evidence="1" id="KW-0812">Transmembrane</keyword>
<dbReference type="EMBL" id="PYMB01000003">
    <property type="protein sequence ID" value="PSW13228.1"/>
    <property type="molecule type" value="Genomic_DNA"/>
</dbReference>
<name>A0A2T3NF60_9GAMM</name>
<evidence type="ECO:0000313" key="3">
    <source>
        <dbReference type="Proteomes" id="UP000241346"/>
    </source>
</evidence>
<comment type="caution">
    <text evidence="2">The sequence shown here is derived from an EMBL/GenBank/DDBJ whole genome shotgun (WGS) entry which is preliminary data.</text>
</comment>
<evidence type="ECO:0000313" key="2">
    <source>
        <dbReference type="EMBL" id="PSW13228.1"/>
    </source>
</evidence>
<keyword evidence="1" id="KW-0472">Membrane</keyword>
<sequence>MNIYTIVTKNGETKATEPTTDAKLYWEEKGWTYQKDIEAKEPAHAIDAYLRGSDSAESTMTHGYALEDGKLEQVDSHRIGYGVLVLGVVLALFGMSELGDYRPDMDMVSFLFTGSALCEVVAIIMIIIGHVNSKTV</sequence>
<reference evidence="2 3" key="1">
    <citation type="submission" date="2018-03" db="EMBL/GenBank/DDBJ databases">
        <title>Whole genome sequencing of Histamine producing bacteria.</title>
        <authorList>
            <person name="Butler K."/>
        </authorList>
    </citation>
    <scope>NUCLEOTIDE SEQUENCE [LARGE SCALE GENOMIC DNA]</scope>
    <source>
        <strain evidence="2 3">DSM 19138</strain>
    </source>
</reference>
<feature type="transmembrane region" description="Helical" evidence="1">
    <location>
        <begin position="108"/>
        <end position="131"/>
    </location>
</feature>
<dbReference type="AlphaFoldDB" id="A0A2T3NF60"/>